<name>A0A5N6L2H4_9ROSI</name>
<dbReference type="SUPFAM" id="SSF51556">
    <property type="entry name" value="Metallo-dependent hydrolases"/>
    <property type="match status" value="1"/>
</dbReference>
<sequence>MFPLITLEEHFLSQSFESDAAVAQLYAAFPPRVLESLRDLEHERIIDMDDGGVAVQVISHGPGAGTPQQCHSANNDLAAAIRKNPARLRGFAALSMGDAKTAAEELRRCVNTHEFVGALIENSTEGRHYDDEVFWPVFEAAQELDVPLYIHPAFPEGDLKRHYQGNYDEKTAYALGAFGWGWHVDTGLHVLKLYAAGVFDRFPRLKIVIGHMGEALPFQFSRIVRSDSRDLFGPHEKKFQQVWDENIWITTSGMFDLAPMSCLLRTAKIDRIMFSVDYPFSRNKDGADFMATLEASGLISNEQLGLIAHQNAEKLLGVRL</sequence>
<gene>
    <name evidence="4" type="ORF">FH972_025599</name>
</gene>
<dbReference type="Pfam" id="PF04909">
    <property type="entry name" value="Amidohydro_2"/>
    <property type="match status" value="1"/>
</dbReference>
<proteinExistence type="inferred from homology"/>
<dbReference type="EMBL" id="VIBQ01000059">
    <property type="protein sequence ID" value="KAB8542136.1"/>
    <property type="molecule type" value="Genomic_DNA"/>
</dbReference>
<comment type="caution">
    <text evidence="4">The sequence shown here is derived from an EMBL/GenBank/DDBJ whole genome shotgun (WGS) entry which is preliminary data.</text>
</comment>
<dbReference type="AlphaFoldDB" id="A0A5N6L2H4"/>
<evidence type="ECO:0000256" key="1">
    <source>
        <dbReference type="ARBA" id="ARBA00023239"/>
    </source>
</evidence>
<dbReference type="GO" id="GO:0019748">
    <property type="term" value="P:secondary metabolic process"/>
    <property type="evidence" value="ECO:0007669"/>
    <property type="project" value="TreeGrafter"/>
</dbReference>
<evidence type="ECO:0000256" key="2">
    <source>
        <dbReference type="RuleBase" id="RU366045"/>
    </source>
</evidence>
<organism evidence="4 5">
    <name type="scientific">Carpinus fangiana</name>
    <dbReference type="NCBI Taxonomy" id="176857"/>
    <lineage>
        <taxon>Eukaryota</taxon>
        <taxon>Viridiplantae</taxon>
        <taxon>Streptophyta</taxon>
        <taxon>Embryophyta</taxon>
        <taxon>Tracheophyta</taxon>
        <taxon>Spermatophyta</taxon>
        <taxon>Magnoliopsida</taxon>
        <taxon>eudicotyledons</taxon>
        <taxon>Gunneridae</taxon>
        <taxon>Pentapetalae</taxon>
        <taxon>rosids</taxon>
        <taxon>fabids</taxon>
        <taxon>Fagales</taxon>
        <taxon>Betulaceae</taxon>
        <taxon>Carpinus</taxon>
    </lineage>
</organism>
<dbReference type="PANTHER" id="PTHR21240">
    <property type="entry name" value="2-AMINO-3-CARBOXYLMUCONATE-6-SEMIALDEHYDE DECARBOXYLASE"/>
    <property type="match status" value="1"/>
</dbReference>
<dbReference type="OrthoDB" id="1721413at2759"/>
<keyword evidence="5" id="KW-1185">Reference proteome</keyword>
<dbReference type="PANTHER" id="PTHR21240:SF30">
    <property type="entry name" value="AMIDOHYDROLASE-RELATED DOMAIN-CONTAINING PROTEIN-RELATED"/>
    <property type="match status" value="1"/>
</dbReference>
<dbReference type="GO" id="GO:0016787">
    <property type="term" value="F:hydrolase activity"/>
    <property type="evidence" value="ECO:0007669"/>
    <property type="project" value="InterPro"/>
</dbReference>
<keyword evidence="2" id="KW-0210">Decarboxylase</keyword>
<feature type="domain" description="Amidohydrolase-related" evidence="3">
    <location>
        <begin position="45"/>
        <end position="317"/>
    </location>
</feature>
<reference evidence="4 5" key="1">
    <citation type="submission" date="2019-06" db="EMBL/GenBank/DDBJ databases">
        <title>A chromosomal-level reference genome of Carpinus fangiana (Coryloideae, Betulaceae).</title>
        <authorList>
            <person name="Yang X."/>
            <person name="Wang Z."/>
            <person name="Zhang L."/>
            <person name="Hao G."/>
            <person name="Liu J."/>
            <person name="Yang Y."/>
        </authorList>
    </citation>
    <scope>NUCLEOTIDE SEQUENCE [LARGE SCALE GENOMIC DNA]</scope>
    <source>
        <strain evidence="4">Cfa_2016G</strain>
        <tissue evidence="4">Leaf</tissue>
    </source>
</reference>
<comment type="similarity">
    <text evidence="2">Belongs to the metallo-dependent hydrolases superfamily.</text>
</comment>
<protein>
    <recommendedName>
        <fullName evidence="3">Amidohydrolase-related domain-containing protein</fullName>
    </recommendedName>
</protein>
<dbReference type="GO" id="GO:0005829">
    <property type="term" value="C:cytosol"/>
    <property type="evidence" value="ECO:0007669"/>
    <property type="project" value="TreeGrafter"/>
</dbReference>
<dbReference type="GO" id="GO:0016831">
    <property type="term" value="F:carboxy-lyase activity"/>
    <property type="evidence" value="ECO:0007669"/>
    <property type="project" value="UniProtKB-KW"/>
</dbReference>
<dbReference type="InterPro" id="IPR006680">
    <property type="entry name" value="Amidohydro-rel"/>
</dbReference>
<keyword evidence="1 2" id="KW-0456">Lyase</keyword>
<dbReference type="Gene3D" id="3.20.20.140">
    <property type="entry name" value="Metal-dependent hydrolases"/>
    <property type="match status" value="1"/>
</dbReference>
<dbReference type="InterPro" id="IPR032466">
    <property type="entry name" value="Metal_Hydrolase"/>
</dbReference>
<evidence type="ECO:0000313" key="5">
    <source>
        <dbReference type="Proteomes" id="UP000327013"/>
    </source>
</evidence>
<dbReference type="InterPro" id="IPR032465">
    <property type="entry name" value="ACMSD"/>
</dbReference>
<accession>A0A5N6L2H4</accession>
<evidence type="ECO:0000259" key="3">
    <source>
        <dbReference type="Pfam" id="PF04909"/>
    </source>
</evidence>
<dbReference type="Proteomes" id="UP000327013">
    <property type="component" value="Unassembled WGS sequence"/>
</dbReference>
<evidence type="ECO:0000313" key="4">
    <source>
        <dbReference type="EMBL" id="KAB8542136.1"/>
    </source>
</evidence>